<dbReference type="CDD" id="cd06173">
    <property type="entry name" value="MFS_MefA_like"/>
    <property type="match status" value="1"/>
</dbReference>
<protein>
    <submittedName>
        <fullName evidence="8">MFS transporter</fullName>
    </submittedName>
</protein>
<name>A0A7J3T9S5_9ARCH</name>
<feature type="transmembrane region" description="Helical" evidence="7">
    <location>
        <begin position="351"/>
        <end position="371"/>
    </location>
</feature>
<dbReference type="InterPro" id="IPR022324">
    <property type="entry name" value="Bacilysin_exporter_BacE_put"/>
</dbReference>
<feature type="transmembrane region" description="Helical" evidence="7">
    <location>
        <begin position="192"/>
        <end position="214"/>
    </location>
</feature>
<comment type="caution">
    <text evidence="8">The sequence shown here is derived from an EMBL/GenBank/DDBJ whole genome shotgun (WGS) entry which is preliminary data.</text>
</comment>
<dbReference type="GO" id="GO:0005886">
    <property type="term" value="C:plasma membrane"/>
    <property type="evidence" value="ECO:0007669"/>
    <property type="project" value="UniProtKB-SubCell"/>
</dbReference>
<keyword evidence="4 7" id="KW-0812">Transmembrane</keyword>
<dbReference type="EMBL" id="DRTM01000073">
    <property type="protein sequence ID" value="HHE75681.1"/>
    <property type="molecule type" value="Genomic_DNA"/>
</dbReference>
<feature type="transmembrane region" description="Helical" evidence="7">
    <location>
        <begin position="47"/>
        <end position="68"/>
    </location>
</feature>
<keyword evidence="3" id="KW-1003">Cell membrane</keyword>
<keyword evidence="5 7" id="KW-1133">Transmembrane helix</keyword>
<evidence type="ECO:0000313" key="8">
    <source>
        <dbReference type="EMBL" id="HHE75681.1"/>
    </source>
</evidence>
<feature type="transmembrane region" description="Helical" evidence="7">
    <location>
        <begin position="140"/>
        <end position="159"/>
    </location>
</feature>
<evidence type="ECO:0000256" key="1">
    <source>
        <dbReference type="ARBA" id="ARBA00004651"/>
    </source>
</evidence>
<feature type="transmembrane region" description="Helical" evidence="7">
    <location>
        <begin position="226"/>
        <end position="244"/>
    </location>
</feature>
<feature type="transmembrane region" description="Helical" evidence="7">
    <location>
        <begin position="117"/>
        <end position="134"/>
    </location>
</feature>
<keyword evidence="6 7" id="KW-0472">Membrane</keyword>
<dbReference type="Proteomes" id="UP000886130">
    <property type="component" value="Unassembled WGS sequence"/>
</dbReference>
<dbReference type="InterPro" id="IPR036259">
    <property type="entry name" value="MFS_trans_sf"/>
</dbReference>
<feature type="transmembrane region" description="Helical" evidence="7">
    <location>
        <begin position="285"/>
        <end position="303"/>
    </location>
</feature>
<feature type="transmembrane region" description="Helical" evidence="7">
    <location>
        <begin position="323"/>
        <end position="345"/>
    </location>
</feature>
<dbReference type="AlphaFoldDB" id="A0A7J3T9S5"/>
<keyword evidence="2" id="KW-0813">Transport</keyword>
<dbReference type="PANTHER" id="PTHR43266">
    <property type="entry name" value="MACROLIDE-EFFLUX PROTEIN"/>
    <property type="match status" value="1"/>
</dbReference>
<evidence type="ECO:0000256" key="4">
    <source>
        <dbReference type="ARBA" id="ARBA00022692"/>
    </source>
</evidence>
<accession>A0A7J3T9S5</accession>
<evidence type="ECO:0000256" key="2">
    <source>
        <dbReference type="ARBA" id="ARBA00022448"/>
    </source>
</evidence>
<evidence type="ECO:0000256" key="7">
    <source>
        <dbReference type="SAM" id="Phobius"/>
    </source>
</evidence>
<sequence length="386" mass="42561">DIALPLYVLDQTKSGTMMSVFVMAELVPRLILSPIAGVVGDRYNRKALMVWLDIARGILLFSIIWLNLLDLKSLLIVQILMSIMGTFFSAGISAMYPDLVEKEELAKANSIIQSAGIVTRIAGPIMGGVLYAFGGIKLAILINAISFFGSGLFEMLIHYEWKSRKIGNIGEVWEDLKEGLSFLKARKSISLLLIYALILNFLLNPIGTVVLPYLYRVQFGFSSTQFGSLETAFMVGMLLGNMLIMGKLGPRAENLVFKFLFVELILEGIMTVLASPCVSMNTWQLYLFFVAIQIPSGATNALVNVPIMTKLQKMVPSELRGRIFSVIELLAMGTTPIGVALVGVAMRWFEAYQLMAIAILGGFLITVYYVLNYASIIIGDGEKESY</sequence>
<feature type="non-terminal residue" evidence="8">
    <location>
        <position position="1"/>
    </location>
</feature>
<organism evidence="8">
    <name type="scientific">Candidatus Aciduliprofundum boonei</name>
    <dbReference type="NCBI Taxonomy" id="379547"/>
    <lineage>
        <taxon>Archaea</taxon>
        <taxon>Methanobacteriati</taxon>
        <taxon>Thermoplasmatota</taxon>
        <taxon>DHVE2 group</taxon>
        <taxon>Candidatus Aciduliprofundum</taxon>
    </lineage>
</organism>
<comment type="subcellular location">
    <subcellularLocation>
        <location evidence="1">Cell membrane</location>
        <topology evidence="1">Multi-pass membrane protein</topology>
    </subcellularLocation>
</comment>
<reference evidence="8" key="1">
    <citation type="journal article" date="2020" name="mSystems">
        <title>Genome- and Community-Level Interaction Insights into Carbon Utilization and Element Cycling Functions of Hydrothermarchaeota in Hydrothermal Sediment.</title>
        <authorList>
            <person name="Zhou Z."/>
            <person name="Liu Y."/>
            <person name="Xu W."/>
            <person name="Pan J."/>
            <person name="Luo Z.H."/>
            <person name="Li M."/>
        </authorList>
    </citation>
    <scope>NUCLEOTIDE SEQUENCE [LARGE SCALE GENOMIC DNA]</scope>
    <source>
        <strain evidence="8">HyVt-85</strain>
    </source>
</reference>
<dbReference type="Pfam" id="PF07690">
    <property type="entry name" value="MFS_1"/>
    <property type="match status" value="1"/>
</dbReference>
<evidence type="ECO:0000256" key="6">
    <source>
        <dbReference type="ARBA" id="ARBA00023136"/>
    </source>
</evidence>
<feature type="transmembrane region" description="Helical" evidence="7">
    <location>
        <begin position="256"/>
        <end position="273"/>
    </location>
</feature>
<proteinExistence type="predicted"/>
<dbReference type="GO" id="GO:0022857">
    <property type="term" value="F:transmembrane transporter activity"/>
    <property type="evidence" value="ECO:0007669"/>
    <property type="project" value="InterPro"/>
</dbReference>
<dbReference type="PRINTS" id="PR01988">
    <property type="entry name" value="EXPORTERBACE"/>
</dbReference>
<dbReference type="Gene3D" id="1.20.1250.20">
    <property type="entry name" value="MFS general substrate transporter like domains"/>
    <property type="match status" value="1"/>
</dbReference>
<gene>
    <name evidence="8" type="ORF">ENL31_00960</name>
</gene>
<dbReference type="InterPro" id="IPR011701">
    <property type="entry name" value="MFS"/>
</dbReference>
<dbReference type="PANTHER" id="PTHR43266:SF9">
    <property type="entry name" value="PERMEASE, MAJOR FACILITATOR SUPERFAMILY-RELATED"/>
    <property type="match status" value="1"/>
</dbReference>
<evidence type="ECO:0000256" key="5">
    <source>
        <dbReference type="ARBA" id="ARBA00022989"/>
    </source>
</evidence>
<dbReference type="SUPFAM" id="SSF103473">
    <property type="entry name" value="MFS general substrate transporter"/>
    <property type="match status" value="1"/>
</dbReference>
<feature type="transmembrane region" description="Helical" evidence="7">
    <location>
        <begin position="74"/>
        <end position="96"/>
    </location>
</feature>
<evidence type="ECO:0000256" key="3">
    <source>
        <dbReference type="ARBA" id="ARBA00022475"/>
    </source>
</evidence>